<accession>A0A974S9J8</accession>
<name>A0A974S9J8_9CAUL</name>
<organism evidence="1">
    <name type="scientific">Phenylobacterium glaciei</name>
    <dbReference type="NCBI Taxonomy" id="2803784"/>
    <lineage>
        <taxon>Bacteria</taxon>
        <taxon>Pseudomonadati</taxon>
        <taxon>Pseudomonadota</taxon>
        <taxon>Alphaproteobacteria</taxon>
        <taxon>Caulobacterales</taxon>
        <taxon>Caulobacteraceae</taxon>
        <taxon>Phenylobacterium</taxon>
    </lineage>
</organism>
<sequence length="67" mass="7104">MLLWLAGCLLLVAPLGYFFARRITAPLDRFARAAETLGRDPSGPLMALSGPAEVGARRAPSTTCRCG</sequence>
<reference evidence="1" key="1">
    <citation type="submission" date="2021-01" db="EMBL/GenBank/DDBJ databases">
        <title>Genome sequence of Phenylobacterium sp. 20VBR1 isolated from a valley glaceir, Ny-Alesund, Svalbard.</title>
        <authorList>
            <person name="Thomas F.A."/>
            <person name="Krishnan K.P."/>
            <person name="Sinha R.K."/>
        </authorList>
    </citation>
    <scope>NUCLEOTIDE SEQUENCE</scope>
    <source>
        <strain evidence="1">20VBR1</strain>
    </source>
</reference>
<protein>
    <recommendedName>
        <fullName evidence="2">HAMP domain-containing protein</fullName>
    </recommendedName>
</protein>
<evidence type="ECO:0008006" key="2">
    <source>
        <dbReference type="Google" id="ProtNLM"/>
    </source>
</evidence>
<dbReference type="EMBL" id="CP068570">
    <property type="protein sequence ID" value="QQZ50956.1"/>
    <property type="molecule type" value="Genomic_DNA"/>
</dbReference>
<dbReference type="Gene3D" id="6.10.340.10">
    <property type="match status" value="1"/>
</dbReference>
<dbReference type="AlphaFoldDB" id="A0A974S9J8"/>
<gene>
    <name evidence="1" type="ORF">JKL49_06930</name>
</gene>
<proteinExistence type="predicted"/>
<evidence type="ECO:0000313" key="1">
    <source>
        <dbReference type="EMBL" id="QQZ50956.1"/>
    </source>
</evidence>